<keyword evidence="1" id="KW-0812">Transmembrane</keyword>
<dbReference type="GO" id="GO:0016740">
    <property type="term" value="F:transferase activity"/>
    <property type="evidence" value="ECO:0007669"/>
    <property type="project" value="UniProtKB-KW"/>
</dbReference>
<dbReference type="PANTHER" id="PTHR43685">
    <property type="entry name" value="GLYCOSYLTRANSFERASE"/>
    <property type="match status" value="1"/>
</dbReference>
<evidence type="ECO:0000313" key="3">
    <source>
        <dbReference type="EMBL" id="SMO43971.1"/>
    </source>
</evidence>
<protein>
    <submittedName>
        <fullName evidence="3">Glycosyltransferase, catalytic subunit of cellulose synthase and poly-beta-1,6-N-acetylglucosamine synthase</fullName>
    </submittedName>
</protein>
<keyword evidence="1" id="KW-1133">Transmembrane helix</keyword>
<dbReference type="SUPFAM" id="SSF53448">
    <property type="entry name" value="Nucleotide-diphospho-sugar transferases"/>
    <property type="match status" value="1"/>
</dbReference>
<dbReference type="EMBL" id="FXTH01000002">
    <property type="protein sequence ID" value="SMO43971.1"/>
    <property type="molecule type" value="Genomic_DNA"/>
</dbReference>
<gene>
    <name evidence="3" type="ORF">SAMN06265218_102341</name>
</gene>
<dbReference type="InterPro" id="IPR001173">
    <property type="entry name" value="Glyco_trans_2-like"/>
</dbReference>
<evidence type="ECO:0000259" key="2">
    <source>
        <dbReference type="Pfam" id="PF00535"/>
    </source>
</evidence>
<reference evidence="3 4" key="1">
    <citation type="submission" date="2017-05" db="EMBL/GenBank/DDBJ databases">
        <authorList>
            <person name="Varghese N."/>
            <person name="Submissions S."/>
        </authorList>
    </citation>
    <scope>NUCLEOTIDE SEQUENCE [LARGE SCALE GENOMIC DNA]</scope>
    <source>
        <strain evidence="3 4">DSM 21194</strain>
    </source>
</reference>
<dbReference type="InterPro" id="IPR029044">
    <property type="entry name" value="Nucleotide-diphossugar_trans"/>
</dbReference>
<keyword evidence="1" id="KW-0472">Membrane</keyword>
<accession>A0A521BAD1</accession>
<name>A0A521BAD1_9BACT</name>
<feature type="domain" description="Glycosyltransferase 2-like" evidence="2">
    <location>
        <begin position="4"/>
        <end position="168"/>
    </location>
</feature>
<evidence type="ECO:0000256" key="1">
    <source>
        <dbReference type="SAM" id="Phobius"/>
    </source>
</evidence>
<organism evidence="3 4">
    <name type="scientific">Fodinibius sediminis</name>
    <dbReference type="NCBI Taxonomy" id="1214077"/>
    <lineage>
        <taxon>Bacteria</taxon>
        <taxon>Pseudomonadati</taxon>
        <taxon>Balneolota</taxon>
        <taxon>Balneolia</taxon>
        <taxon>Balneolales</taxon>
        <taxon>Balneolaceae</taxon>
        <taxon>Fodinibius</taxon>
    </lineage>
</organism>
<dbReference type="OrthoDB" id="9813550at2"/>
<keyword evidence="3" id="KW-0808">Transferase</keyword>
<feature type="transmembrane region" description="Helical" evidence="1">
    <location>
        <begin position="237"/>
        <end position="260"/>
    </location>
</feature>
<dbReference type="RefSeq" id="WP_142713211.1">
    <property type="nucleotide sequence ID" value="NZ_FXTH01000002.1"/>
</dbReference>
<proteinExistence type="predicted"/>
<dbReference type="PANTHER" id="PTHR43685:SF2">
    <property type="entry name" value="GLYCOSYLTRANSFERASE 2-LIKE DOMAIN-CONTAINING PROTEIN"/>
    <property type="match status" value="1"/>
</dbReference>
<feature type="transmembrane region" description="Helical" evidence="1">
    <location>
        <begin position="266"/>
        <end position="283"/>
    </location>
</feature>
<dbReference type="Pfam" id="PF00535">
    <property type="entry name" value="Glycos_transf_2"/>
    <property type="match status" value="1"/>
</dbReference>
<feature type="transmembrane region" description="Helical" evidence="1">
    <location>
        <begin position="290"/>
        <end position="310"/>
    </location>
</feature>
<dbReference type="AlphaFoldDB" id="A0A521BAD1"/>
<dbReference type="Gene3D" id="3.90.550.10">
    <property type="entry name" value="Spore Coat Polysaccharide Biosynthesis Protein SpsA, Chain A"/>
    <property type="match status" value="1"/>
</dbReference>
<keyword evidence="4" id="KW-1185">Reference proteome</keyword>
<evidence type="ECO:0000313" key="4">
    <source>
        <dbReference type="Proteomes" id="UP000317593"/>
    </source>
</evidence>
<sequence length="319" mass="37266">MLFSVIIPVYNRPQEVDELLDSLTKQTYPHFETLIVEDGSENRCKDIVEKYREQLNIRYYYKKNSGQGFSRNFGFERAEGDYLVVFDSDCLIPPHYFETVNQYLERDPVDAYGGPDRAHADFTPVQKAISYAMTSPLTTGGIRGNKRHAGTFHPRSFNMGISRQVYEETGGYRITRMGEDIEFSIRIIDSGFKTALIENAYVYHKRRTNLTQFFKQLHFFGRARINISRFYPDQIKIVHLLPVMFTLGVLFFCSLPLWSLWLFEKLLVPFLAYFALIFVHSSYKHQRISIGLLSMATAFIQLTAYGIGFLKEWWVKLRE</sequence>
<dbReference type="InterPro" id="IPR050834">
    <property type="entry name" value="Glycosyltransf_2"/>
</dbReference>
<dbReference type="Proteomes" id="UP000317593">
    <property type="component" value="Unassembled WGS sequence"/>
</dbReference>